<dbReference type="InterPro" id="IPR018724">
    <property type="entry name" value="2OG-Fe_dioxygenase"/>
</dbReference>
<comment type="caution">
    <text evidence="1">The sequence shown here is derived from an EMBL/GenBank/DDBJ whole genome shotgun (WGS) entry which is preliminary data.</text>
</comment>
<dbReference type="STRING" id="1223523.H340_06686"/>
<dbReference type="Gene3D" id="2.60.120.620">
    <property type="entry name" value="q2cbj1_9rhob like domain"/>
    <property type="match status" value="1"/>
</dbReference>
<dbReference type="AlphaFoldDB" id="M3B604"/>
<proteinExistence type="predicted"/>
<accession>M3B604</accession>
<sequence>MTTSEFTVDAVSEIADVRSRYVRDRAVFVEGARMTEILRFLGASDADLERLRHVSDGLRNDPTLPFRKSRNGRFCLDPVERRARRLEFQPFVLSKEEDFVRHDSGELRVFEEVRDDLQQNTAFQALLAFKFLVIEDVAMAHRPYLDYASPQWICTLFNLRTVTDARLRGEPALEGVHSDGVDHTMTTLLGSTNMTDDSAATFIHDMREANAARWHEADPGLLLGEERHRHFLDTLLLVDHERKHSVSPVIAVDPERPATRDMLIFFTRKPAGPGHVSHAHDSLRPHPDLPMTAVLPSLDDLAGTAGEHALAGVDHRAG</sequence>
<evidence type="ECO:0000313" key="1">
    <source>
        <dbReference type="EMBL" id="EMF01413.1"/>
    </source>
</evidence>
<dbReference type="PATRIC" id="fig|1223523.3.peg.1369"/>
<name>M3B604_STRM1</name>
<dbReference type="Pfam" id="PF10014">
    <property type="entry name" value="2OG-Fe_Oxy_2"/>
    <property type="match status" value="1"/>
</dbReference>
<protein>
    <recommendedName>
        <fullName evidence="3">2OG-Fe dioxygenase family protein</fullName>
    </recommendedName>
</protein>
<evidence type="ECO:0008006" key="3">
    <source>
        <dbReference type="Google" id="ProtNLM"/>
    </source>
</evidence>
<dbReference type="RefSeq" id="WP_004940967.1">
    <property type="nucleotide sequence ID" value="NZ_AORZ01000012.1"/>
</dbReference>
<dbReference type="EMBL" id="AORZ01000012">
    <property type="protein sequence ID" value="EMF01413.1"/>
    <property type="molecule type" value="Genomic_DNA"/>
</dbReference>
<gene>
    <name evidence="1" type="ORF">H340_06686</name>
</gene>
<reference evidence="1 2" key="1">
    <citation type="journal article" date="2013" name="Genome Announc.">
        <title>Whole-Genome Shotgun Assembly and Analysis of the Genome of Streptomyces mobaraensis DSM 40847, a Strain for Industrial Production of Microbial Transglutaminase.</title>
        <authorList>
            <person name="Yang H."/>
            <person name="He T."/>
            <person name="Wu W."/>
            <person name="Zhu W."/>
            <person name="Lu B."/>
            <person name="Sun W."/>
        </authorList>
    </citation>
    <scope>NUCLEOTIDE SEQUENCE [LARGE SCALE GENOMIC DNA]</scope>
    <source>
        <strain evidence="1 2">DSM 40847</strain>
    </source>
</reference>
<evidence type="ECO:0000313" key="2">
    <source>
        <dbReference type="Proteomes" id="UP000011740"/>
    </source>
</evidence>
<dbReference type="GO" id="GO:0051213">
    <property type="term" value="F:dioxygenase activity"/>
    <property type="evidence" value="ECO:0007669"/>
    <property type="project" value="InterPro"/>
</dbReference>
<organism evidence="1 2">
    <name type="scientific">Streptomyces mobaraensis (strain ATCC 29032 / DSM 40847 / JCM 4168 / NBRC 13819 / NCIMB 11159 / IPCR 16-22)</name>
    <dbReference type="NCBI Taxonomy" id="1223523"/>
    <lineage>
        <taxon>Bacteria</taxon>
        <taxon>Bacillati</taxon>
        <taxon>Actinomycetota</taxon>
        <taxon>Actinomycetes</taxon>
        <taxon>Kitasatosporales</taxon>
        <taxon>Streptomycetaceae</taxon>
        <taxon>Streptomyces</taxon>
    </lineage>
</organism>
<dbReference type="Proteomes" id="UP000011740">
    <property type="component" value="Unassembled WGS sequence"/>
</dbReference>
<dbReference type="eggNOG" id="COG4340">
    <property type="taxonomic scope" value="Bacteria"/>
</dbReference>